<proteinExistence type="predicted"/>
<reference evidence="2 3" key="1">
    <citation type="submission" date="2021-06" db="EMBL/GenBank/DDBJ databases">
        <title>Genome sequence of Babesia caballi.</title>
        <authorList>
            <person name="Yamagishi J."/>
            <person name="Kidaka T."/>
            <person name="Ochi A."/>
        </authorList>
    </citation>
    <scope>NUCLEOTIDE SEQUENCE [LARGE SCALE GENOMIC DNA]</scope>
    <source>
        <strain evidence="2">USDA-D6B2</strain>
    </source>
</reference>
<name>A0AAV4M266_BABCB</name>
<evidence type="ECO:0000313" key="2">
    <source>
        <dbReference type="EMBL" id="GIX64904.1"/>
    </source>
</evidence>
<feature type="compositionally biased region" description="Basic and acidic residues" evidence="1">
    <location>
        <begin position="136"/>
        <end position="160"/>
    </location>
</feature>
<gene>
    <name evidence="2" type="ORF">BcabD6B2_43390</name>
</gene>
<protein>
    <submittedName>
        <fullName evidence="2">Prolyl 4-hydroxylase alpha-related protein PH4, putative</fullName>
    </submittedName>
</protein>
<feature type="region of interest" description="Disordered" evidence="1">
    <location>
        <begin position="107"/>
        <end position="236"/>
    </location>
</feature>
<comment type="caution">
    <text evidence="2">The sequence shown here is derived from an EMBL/GenBank/DDBJ whole genome shotgun (WGS) entry which is preliminary data.</text>
</comment>
<accession>A0AAV4M266</accession>
<feature type="compositionally biased region" description="Low complexity" evidence="1">
    <location>
        <begin position="215"/>
        <end position="229"/>
    </location>
</feature>
<organism evidence="2 3">
    <name type="scientific">Babesia caballi</name>
    <dbReference type="NCBI Taxonomy" id="5871"/>
    <lineage>
        <taxon>Eukaryota</taxon>
        <taxon>Sar</taxon>
        <taxon>Alveolata</taxon>
        <taxon>Apicomplexa</taxon>
        <taxon>Aconoidasida</taxon>
        <taxon>Piroplasmida</taxon>
        <taxon>Babesiidae</taxon>
        <taxon>Babesia</taxon>
    </lineage>
</organism>
<evidence type="ECO:0000313" key="3">
    <source>
        <dbReference type="Proteomes" id="UP001497744"/>
    </source>
</evidence>
<keyword evidence="3" id="KW-1185">Reference proteome</keyword>
<dbReference type="AlphaFoldDB" id="A0AAV4M266"/>
<dbReference type="EMBL" id="BPLF01000003">
    <property type="protein sequence ID" value="GIX64904.1"/>
    <property type="molecule type" value="Genomic_DNA"/>
</dbReference>
<dbReference type="Proteomes" id="UP001497744">
    <property type="component" value="Unassembled WGS sequence"/>
</dbReference>
<dbReference type="GeneID" id="94196385"/>
<feature type="compositionally biased region" description="Basic and acidic residues" evidence="1">
    <location>
        <begin position="199"/>
        <end position="213"/>
    </location>
</feature>
<dbReference type="RefSeq" id="XP_067716973.1">
    <property type="nucleotide sequence ID" value="XM_067860872.1"/>
</dbReference>
<feature type="compositionally biased region" description="Gly residues" evidence="1">
    <location>
        <begin position="121"/>
        <end position="130"/>
    </location>
</feature>
<feature type="compositionally biased region" description="Polar residues" evidence="1">
    <location>
        <begin position="107"/>
        <end position="117"/>
    </location>
</feature>
<evidence type="ECO:0000256" key="1">
    <source>
        <dbReference type="SAM" id="MobiDB-lite"/>
    </source>
</evidence>
<sequence>MVDVAVGELRQPARAEEPTAEGEGCYADDYEELEHVVVPSGDSEGYDVRCFKQTELVLENVATGAKRRLAKLFISLEPHVSLIFNVLERHWVEHLIALGDSRWVSSQTSTGLASSHPVSCRGGGITGGAGVVHDAGQPHEAESERGVPPRGDADHRRDRAPSGADCRHRRGPPGAAGHGQVPPGRLLQGAPRRAVQVTHDSDIPQRRGGRRDGVPQPQAGRQAGRQQRAVLAEHHG</sequence>